<name>K3Z2X9_SETIT</name>
<evidence type="ECO:0000313" key="1">
    <source>
        <dbReference type="EnsemblPlants" id="KQK85386"/>
    </source>
</evidence>
<reference evidence="1" key="2">
    <citation type="submission" date="2018-08" db="UniProtKB">
        <authorList>
            <consortium name="EnsemblPlants"/>
        </authorList>
    </citation>
    <scope>IDENTIFICATION</scope>
    <source>
        <strain evidence="1">Yugu1</strain>
    </source>
</reference>
<dbReference type="Proteomes" id="UP000004995">
    <property type="component" value="Unassembled WGS sequence"/>
</dbReference>
<accession>K3Z2X9</accession>
<dbReference type="AlphaFoldDB" id="K3Z2X9"/>
<reference evidence="2" key="1">
    <citation type="journal article" date="2012" name="Nat. Biotechnol.">
        <title>Reference genome sequence of the model plant Setaria.</title>
        <authorList>
            <person name="Bennetzen J.L."/>
            <person name="Schmutz J."/>
            <person name="Wang H."/>
            <person name="Percifield R."/>
            <person name="Hawkins J."/>
            <person name="Pontaroli A.C."/>
            <person name="Estep M."/>
            <person name="Feng L."/>
            <person name="Vaughn J.N."/>
            <person name="Grimwood J."/>
            <person name="Jenkins J."/>
            <person name="Barry K."/>
            <person name="Lindquist E."/>
            <person name="Hellsten U."/>
            <person name="Deshpande S."/>
            <person name="Wang X."/>
            <person name="Wu X."/>
            <person name="Mitros T."/>
            <person name="Triplett J."/>
            <person name="Yang X."/>
            <person name="Ye C.Y."/>
            <person name="Mauro-Herrera M."/>
            <person name="Wang L."/>
            <person name="Li P."/>
            <person name="Sharma M."/>
            <person name="Sharma R."/>
            <person name="Ronald P.C."/>
            <person name="Panaud O."/>
            <person name="Kellogg E.A."/>
            <person name="Brutnell T.P."/>
            <person name="Doust A.N."/>
            <person name="Tuskan G.A."/>
            <person name="Rokhsar D."/>
            <person name="Devos K.M."/>
        </authorList>
    </citation>
    <scope>NUCLEOTIDE SEQUENCE [LARGE SCALE GENOMIC DNA]</scope>
    <source>
        <strain evidence="2">cv. Yugu1</strain>
    </source>
</reference>
<proteinExistence type="predicted"/>
<dbReference type="EnsemblPlants" id="KQK85386">
    <property type="protein sequence ID" value="KQK85386"/>
    <property type="gene ID" value="SETIT_020897mg"/>
</dbReference>
<dbReference type="Gramene" id="KQK85386">
    <property type="protein sequence ID" value="KQK85386"/>
    <property type="gene ID" value="SETIT_020897mg"/>
</dbReference>
<dbReference type="InParanoid" id="K3Z2X9"/>
<sequence length="32" mass="3515">MIRIAGSASIEPEPVDFHEGTDCKRLEAGAWK</sequence>
<keyword evidence="2" id="KW-1185">Reference proteome</keyword>
<dbReference type="HOGENOM" id="CLU_3393119_0_0_1"/>
<protein>
    <submittedName>
        <fullName evidence="1">Uncharacterized protein</fullName>
    </submittedName>
</protein>
<organism evidence="1 2">
    <name type="scientific">Setaria italica</name>
    <name type="common">Foxtail millet</name>
    <name type="synonym">Panicum italicum</name>
    <dbReference type="NCBI Taxonomy" id="4555"/>
    <lineage>
        <taxon>Eukaryota</taxon>
        <taxon>Viridiplantae</taxon>
        <taxon>Streptophyta</taxon>
        <taxon>Embryophyta</taxon>
        <taxon>Tracheophyta</taxon>
        <taxon>Spermatophyta</taxon>
        <taxon>Magnoliopsida</taxon>
        <taxon>Liliopsida</taxon>
        <taxon>Poales</taxon>
        <taxon>Poaceae</taxon>
        <taxon>PACMAD clade</taxon>
        <taxon>Panicoideae</taxon>
        <taxon>Panicodae</taxon>
        <taxon>Paniceae</taxon>
        <taxon>Cenchrinae</taxon>
        <taxon>Setaria</taxon>
    </lineage>
</organism>
<evidence type="ECO:0000313" key="2">
    <source>
        <dbReference type="Proteomes" id="UP000004995"/>
    </source>
</evidence>